<dbReference type="Proteomes" id="UP000827892">
    <property type="component" value="Chromosome X"/>
</dbReference>
<dbReference type="AlphaFoldDB" id="A0AAE8ZX65"/>
<name>A0AAE8ZX65_CAEBR</name>
<evidence type="ECO:0000313" key="1">
    <source>
        <dbReference type="EMBL" id="ULT82055.1"/>
    </source>
</evidence>
<dbReference type="EMBL" id="CP090896">
    <property type="protein sequence ID" value="ULT82055.1"/>
    <property type="molecule type" value="Genomic_DNA"/>
</dbReference>
<sequence length="77" mass="9150">MQSILYLSKTRHVWLNGLERRKYSVPRFQDKTLSRKNHPFGMGFRIMALFHASTSSEIDGEIHFIEVHQQRFHHLVG</sequence>
<gene>
    <name evidence="1" type="ORF">L3Y34_011778</name>
</gene>
<proteinExistence type="predicted"/>
<organism evidence="1 2">
    <name type="scientific">Caenorhabditis briggsae</name>
    <dbReference type="NCBI Taxonomy" id="6238"/>
    <lineage>
        <taxon>Eukaryota</taxon>
        <taxon>Metazoa</taxon>
        <taxon>Ecdysozoa</taxon>
        <taxon>Nematoda</taxon>
        <taxon>Chromadorea</taxon>
        <taxon>Rhabditida</taxon>
        <taxon>Rhabditina</taxon>
        <taxon>Rhabditomorpha</taxon>
        <taxon>Rhabditoidea</taxon>
        <taxon>Rhabditidae</taxon>
        <taxon>Peloderinae</taxon>
        <taxon>Caenorhabditis</taxon>
    </lineage>
</organism>
<reference evidence="1 2" key="1">
    <citation type="submission" date="2022-05" db="EMBL/GenBank/DDBJ databases">
        <title>Chromosome-level reference genomes for two strains of Caenorhabditis briggsae: an improved platform for comparative genomics.</title>
        <authorList>
            <person name="Stevens L."/>
            <person name="Andersen E.C."/>
        </authorList>
    </citation>
    <scope>NUCLEOTIDE SEQUENCE [LARGE SCALE GENOMIC DNA]</scope>
    <source>
        <strain evidence="1">QX1410_ONT</strain>
        <tissue evidence="1">Whole-organism</tissue>
    </source>
</reference>
<accession>A0AAE8ZX65</accession>
<protein>
    <submittedName>
        <fullName evidence="1">Uncharacterized protein</fullName>
    </submittedName>
</protein>
<evidence type="ECO:0000313" key="2">
    <source>
        <dbReference type="Proteomes" id="UP000827892"/>
    </source>
</evidence>